<evidence type="ECO:0000256" key="1">
    <source>
        <dbReference type="ARBA" id="ARBA00004651"/>
    </source>
</evidence>
<dbReference type="EMBL" id="NIDE01000017">
    <property type="protein sequence ID" value="OWK36671.1"/>
    <property type="molecule type" value="Genomic_DNA"/>
</dbReference>
<protein>
    <submittedName>
        <fullName evidence="9">Putative ABC transporter</fullName>
    </submittedName>
</protein>
<feature type="domain" description="ABC3 transporter permease C-terminal" evidence="7">
    <location>
        <begin position="464"/>
        <end position="588"/>
    </location>
</feature>
<feature type="transmembrane region" description="Helical" evidence="6">
    <location>
        <begin position="149"/>
        <end position="168"/>
    </location>
</feature>
<reference evidence="10" key="1">
    <citation type="submission" date="2017-06" db="EMBL/GenBank/DDBJ databases">
        <title>Genome analysis of Fimbriiglobus ruber SP5, the first member of the order Planctomycetales with confirmed chitinolytic capability.</title>
        <authorList>
            <person name="Ravin N.V."/>
            <person name="Rakitin A.L."/>
            <person name="Ivanova A.A."/>
            <person name="Beletsky A.V."/>
            <person name="Kulichevskaya I.S."/>
            <person name="Mardanov A.V."/>
            <person name="Dedysh S.N."/>
        </authorList>
    </citation>
    <scope>NUCLEOTIDE SEQUENCE [LARGE SCALE GENOMIC DNA]</scope>
    <source>
        <strain evidence="10">SP5</strain>
    </source>
</reference>
<feature type="transmembrane region" description="Helical" evidence="6">
    <location>
        <begin position="458"/>
        <end position="486"/>
    </location>
</feature>
<keyword evidence="3 6" id="KW-0812">Transmembrane</keyword>
<evidence type="ECO:0000256" key="3">
    <source>
        <dbReference type="ARBA" id="ARBA00022692"/>
    </source>
</evidence>
<feature type="transmembrane region" description="Helical" evidence="6">
    <location>
        <begin position="561"/>
        <end position="584"/>
    </location>
</feature>
<comment type="subcellular location">
    <subcellularLocation>
        <location evidence="1">Cell membrane</location>
        <topology evidence="1">Multi-pass membrane protein</topology>
    </subcellularLocation>
</comment>
<dbReference type="RefSeq" id="WP_088259647.1">
    <property type="nucleotide sequence ID" value="NZ_NIDE01000017.1"/>
</dbReference>
<keyword evidence="4 6" id="KW-1133">Transmembrane helix</keyword>
<evidence type="ECO:0000313" key="9">
    <source>
        <dbReference type="EMBL" id="OWK36671.1"/>
    </source>
</evidence>
<organism evidence="9 10">
    <name type="scientific">Fimbriiglobus ruber</name>
    <dbReference type="NCBI Taxonomy" id="1908690"/>
    <lineage>
        <taxon>Bacteria</taxon>
        <taxon>Pseudomonadati</taxon>
        <taxon>Planctomycetota</taxon>
        <taxon>Planctomycetia</taxon>
        <taxon>Gemmatales</taxon>
        <taxon>Gemmataceae</taxon>
        <taxon>Fimbriiglobus</taxon>
    </lineage>
</organism>
<dbReference type="InterPro" id="IPR025857">
    <property type="entry name" value="MacB_PCD"/>
</dbReference>
<feature type="transmembrane region" description="Helical" evidence="6">
    <location>
        <begin position="60"/>
        <end position="80"/>
    </location>
</feature>
<name>A0A225D4Z9_9BACT</name>
<dbReference type="Pfam" id="PF02687">
    <property type="entry name" value="FtsX"/>
    <property type="match status" value="1"/>
</dbReference>
<evidence type="ECO:0000256" key="5">
    <source>
        <dbReference type="ARBA" id="ARBA00023136"/>
    </source>
</evidence>
<dbReference type="PANTHER" id="PTHR30572">
    <property type="entry name" value="MEMBRANE COMPONENT OF TRANSPORTER-RELATED"/>
    <property type="match status" value="1"/>
</dbReference>
<feature type="transmembrane region" description="Helical" evidence="6">
    <location>
        <begin position="188"/>
        <end position="208"/>
    </location>
</feature>
<sequence>MLAAVGRFLGKIVSLLGVLVVTGLSLLPLSALLLAYPALVPQESVLTDEVPTKTSRTRRVLQRVFAVAAGLIVLVTLLAVSVELVTRLPLGEKGSFAIIAETALPAPVGFMGKTEKDRQAALDQYESEETKQFLKTPLYEKLPPAMVQHWPFVILAIYAADLLILLTIGKIPLAYNLRNLRVRWKTNLMTAVAFTFVIGLLVFLMAFVNGMNNLTENTGVPGNVFVLSDGSTDELFSNLGYGDLDNVERVTVELDEKDRPLAVPVRVKQIEQDGRKLALASRETYYVINQPVPNSTPPRRRFVQLRTIEEPAVAGAVHNIDLFPGGKWFGSAGVDDHSRIQCVLGEGAARTLGEEYGKKQLAPGDAFTLGEMDWIVAGVMKTEGTTFGSEIWAKRFSRIYQPFGKEKYTTLVLRTEQDTKDAARALAYHLNKRYTQQKLKAFAEPDYYAELTKTNNTFLIAIVVVAVVMAIGGVFGMMTTMFASIAQRIRDIGVLRLLGFKRWQVMVSFLLESLAVALIGGAAGCAIAYLAADGRSSVSNLSSGQGGGKSVALTISVNAEVVALGMLFTLAMGRVGGLVPALSAMRIKILDSLR</sequence>
<evidence type="ECO:0000259" key="8">
    <source>
        <dbReference type="Pfam" id="PF12704"/>
    </source>
</evidence>
<keyword evidence="5 6" id="KW-0472">Membrane</keyword>
<evidence type="ECO:0000256" key="6">
    <source>
        <dbReference type="SAM" id="Phobius"/>
    </source>
</evidence>
<dbReference type="GO" id="GO:0005886">
    <property type="term" value="C:plasma membrane"/>
    <property type="evidence" value="ECO:0007669"/>
    <property type="project" value="UniProtKB-SubCell"/>
</dbReference>
<evidence type="ECO:0000256" key="4">
    <source>
        <dbReference type="ARBA" id="ARBA00022989"/>
    </source>
</evidence>
<accession>A0A225D4Z9</accession>
<keyword evidence="2" id="KW-1003">Cell membrane</keyword>
<gene>
    <name evidence="9" type="ORF">FRUB_09234</name>
</gene>
<dbReference type="InterPro" id="IPR003838">
    <property type="entry name" value="ABC3_permease_C"/>
</dbReference>
<proteinExistence type="predicted"/>
<evidence type="ECO:0000256" key="2">
    <source>
        <dbReference type="ARBA" id="ARBA00022475"/>
    </source>
</evidence>
<feature type="transmembrane region" description="Helical" evidence="6">
    <location>
        <begin position="12"/>
        <end position="39"/>
    </location>
</feature>
<dbReference type="PANTHER" id="PTHR30572:SF15">
    <property type="entry name" value="ABC TRANSPORTER PERMEASE"/>
    <property type="match status" value="1"/>
</dbReference>
<dbReference type="OrthoDB" id="241967at2"/>
<feature type="transmembrane region" description="Helical" evidence="6">
    <location>
        <begin position="507"/>
        <end position="532"/>
    </location>
</feature>
<evidence type="ECO:0000259" key="7">
    <source>
        <dbReference type="Pfam" id="PF02687"/>
    </source>
</evidence>
<keyword evidence="10" id="KW-1185">Reference proteome</keyword>
<dbReference type="Pfam" id="PF12704">
    <property type="entry name" value="MacB_PCD"/>
    <property type="match status" value="1"/>
</dbReference>
<dbReference type="Proteomes" id="UP000214646">
    <property type="component" value="Unassembled WGS sequence"/>
</dbReference>
<dbReference type="GO" id="GO:0022857">
    <property type="term" value="F:transmembrane transporter activity"/>
    <property type="evidence" value="ECO:0007669"/>
    <property type="project" value="TreeGrafter"/>
</dbReference>
<dbReference type="AlphaFoldDB" id="A0A225D4Z9"/>
<dbReference type="InterPro" id="IPR050250">
    <property type="entry name" value="Macrolide_Exporter_MacB"/>
</dbReference>
<comment type="caution">
    <text evidence="9">The sequence shown here is derived from an EMBL/GenBank/DDBJ whole genome shotgun (WGS) entry which is preliminary data.</text>
</comment>
<evidence type="ECO:0000313" key="10">
    <source>
        <dbReference type="Proteomes" id="UP000214646"/>
    </source>
</evidence>
<feature type="domain" description="MacB-like periplasmic core" evidence="8">
    <location>
        <begin position="189"/>
        <end position="425"/>
    </location>
</feature>